<keyword evidence="2" id="KW-1185">Reference proteome</keyword>
<dbReference type="AlphaFoldDB" id="A9DDP7"/>
<reference evidence="1 2" key="2">
    <citation type="submission" date="2012-06" db="EMBL/GenBank/DDBJ databases">
        <authorList>
            <person name="Fiebig A."/>
        </authorList>
    </citation>
    <scope>NUCLEOTIDE SEQUENCE [LARGE SCALE GENOMIC DNA]</scope>
    <source>
        <strain evidence="1 2">DFL-43</strain>
    </source>
</reference>
<protein>
    <recommendedName>
        <fullName evidence="3">Flagellar protein</fullName>
    </recommendedName>
</protein>
<dbReference type="HOGENOM" id="CLU_013150_0_0_5"/>
<sequence>MTTTYLNYNLVAQDLKAEMNRVSQQTQVSRETAYFKENIGKVRSAEEFVGDYRLYSYAMKAHGLEDMIYAEAFMLKVLESDLSDSDSYANRLTDSRYRDFAAAFQFEDGSKVPMSVNQIDEAIGLYDETVASLDDKISGEVNYYNAMAGLVENVDQFLADPRLFDFITQSYGIDGSTVDRTFLRGILASDPDDPNSYLNTNLIANRTSSETTLSTAQPILNDIAARQSEVDDKATMVAYGEGIVSIQAAIDEALVRQSEPGADVASIQTEIDVLTDGLHTTYRNFIELAMIDFREEESALIADGLENSPEMTALRNKIDVWTADTDARWTISTSLNEIVELEASKTQEGADLAAIQSQIDALRVTITGAEANLTLTTSDIDDAVAAKDVAIAAYTDLPELGDDTNQLAAQLNTDVAAARNYINATDKYLALAYAYNFNDDGTVPAGGFQTEAELEATTELYVTSQDRLTLTGAMLNDDYFRETIGSFTTAEEMMEDERIVSYLKSAFNLDTYLTVVTSTLENAITSPATDADLEDETNYLVAFHKGKPYFDDLVALSRAFNFEEDGTLPDGLQPVDAENQSVLSSRYFSGYDDADEAADQEAIRRMQIDLVGLNTEGATVEDLFNSSAVYSFAMQAAELDPNEIPQRIMRKVLTSDLQDPNSYVYTLKDERYVKFANLFNFDSEGVATAPLTAQDQARMDDISRDYIVQKTRFLTGEEAATARSDAEAEASYYQRTVSNIETLDQLLGNRRLIDFALTAKGIDPETVSNDELQLLFRSDLDDPDSYANTVSDFRLTEVVTSFNFDEAGKLMQRDAAEISSRGDLYETMNLYLRQTIELERGEEDNGVRLALYFERMAPTITSVYDILGDTALYEVFKTIFSLPDEISGMSVDSQAALLEDRMDMADLADPEKLKKLVERFTIMYDLENSSSSPTAAEVILGGSSSAGISFDMLLSLSQLGR</sequence>
<dbReference type="Pfam" id="PF06748">
    <property type="entry name" value="DUF1217"/>
    <property type="match status" value="2"/>
</dbReference>
<evidence type="ECO:0008006" key="3">
    <source>
        <dbReference type="Google" id="ProtNLM"/>
    </source>
</evidence>
<comment type="caution">
    <text evidence="1">The sequence shown here is derived from an EMBL/GenBank/DDBJ whole genome shotgun (WGS) entry which is preliminary data.</text>
</comment>
<dbReference type="OrthoDB" id="7824597at2"/>
<organism evidence="1 2">
    <name type="scientific">Hoeflea phototrophica (strain DSM 17068 / NCIMB 14078 / DFL-43)</name>
    <dbReference type="NCBI Taxonomy" id="411684"/>
    <lineage>
        <taxon>Bacteria</taxon>
        <taxon>Pseudomonadati</taxon>
        <taxon>Pseudomonadota</taxon>
        <taxon>Alphaproteobacteria</taxon>
        <taxon>Hyphomicrobiales</taxon>
        <taxon>Rhizobiaceae</taxon>
        <taxon>Hoeflea</taxon>
    </lineage>
</organism>
<gene>
    <name evidence="1" type="ORF">HPDFL43_03334</name>
</gene>
<dbReference type="SUPFAM" id="SSF158837">
    <property type="entry name" value="AGR C 984p-like"/>
    <property type="match status" value="5"/>
</dbReference>
<dbReference type="Proteomes" id="UP000004291">
    <property type="component" value="Chromosome"/>
</dbReference>
<accession>A9DDP7</accession>
<dbReference type="eggNOG" id="ENOG502ZBJH">
    <property type="taxonomic scope" value="Bacteria"/>
</dbReference>
<evidence type="ECO:0000313" key="2">
    <source>
        <dbReference type="Proteomes" id="UP000004291"/>
    </source>
</evidence>
<evidence type="ECO:0000313" key="1">
    <source>
        <dbReference type="EMBL" id="EDQ32110.1"/>
    </source>
</evidence>
<name>A9DDP7_HOEPD</name>
<proteinExistence type="predicted"/>
<dbReference type="InterPro" id="IPR023157">
    <property type="entry name" value="AGR-C-984p-like_sf"/>
</dbReference>
<dbReference type="EMBL" id="ABIA03000002">
    <property type="protein sequence ID" value="EDQ32110.1"/>
    <property type="molecule type" value="Genomic_DNA"/>
</dbReference>
<dbReference type="InterPro" id="IPR010626">
    <property type="entry name" value="DUF1217"/>
</dbReference>
<reference evidence="1 2" key="1">
    <citation type="submission" date="2007-10" db="EMBL/GenBank/DDBJ databases">
        <authorList>
            <person name="Wagner-Dobler I."/>
            <person name="Ferriera S."/>
            <person name="Johnson J."/>
            <person name="Kravitz S."/>
            <person name="Beeson K."/>
            <person name="Sutton G."/>
            <person name="Rogers Y.-H."/>
            <person name="Friedman R."/>
            <person name="Frazier M."/>
            <person name="Venter J.C."/>
        </authorList>
    </citation>
    <scope>NUCLEOTIDE SEQUENCE [LARGE SCALE GENOMIC DNA]</scope>
    <source>
        <strain evidence="1 2">DFL-43</strain>
    </source>
</reference>
<dbReference type="RefSeq" id="WP_007196458.1">
    <property type="nucleotide sequence ID" value="NZ_CM002917.1"/>
</dbReference>
<dbReference type="STRING" id="411684.HPDFL43_03334"/>
<dbReference type="Gene3D" id="1.10.3700.10">
    <property type="entry name" value="AGR C 984p-like"/>
    <property type="match status" value="3"/>
</dbReference>